<reference evidence="1" key="1">
    <citation type="submission" date="2021-03" db="EMBL/GenBank/DDBJ databases">
        <title>Genome sequencing and assembly of Tianweitania sediminis.</title>
        <authorList>
            <person name="Chhetri G."/>
        </authorList>
    </citation>
    <scope>NUCLEOTIDE SEQUENCE</scope>
    <source>
        <strain evidence="1">Z8</strain>
    </source>
</reference>
<evidence type="ECO:0000313" key="2">
    <source>
        <dbReference type="Proteomes" id="UP000666240"/>
    </source>
</evidence>
<protein>
    <submittedName>
        <fullName evidence="1">Uncharacterized protein</fullName>
    </submittedName>
</protein>
<dbReference type="RefSeq" id="WP_209335163.1">
    <property type="nucleotide sequence ID" value="NZ_JAGIYY010000003.1"/>
</dbReference>
<proteinExistence type="predicted"/>
<dbReference type="EMBL" id="JAGIYY010000003">
    <property type="protein sequence ID" value="MBP0439120.1"/>
    <property type="molecule type" value="Genomic_DNA"/>
</dbReference>
<keyword evidence="2" id="KW-1185">Reference proteome</keyword>
<name>A0A8J7R2M3_9HYPH</name>
<dbReference type="Proteomes" id="UP000666240">
    <property type="component" value="Unassembled WGS sequence"/>
</dbReference>
<accession>A0A8J7R2M3</accession>
<gene>
    <name evidence="1" type="ORF">J5Y06_10705</name>
</gene>
<evidence type="ECO:0000313" key="1">
    <source>
        <dbReference type="EMBL" id="MBP0439120.1"/>
    </source>
</evidence>
<dbReference type="AlphaFoldDB" id="A0A8J7R2M3"/>
<sequence length="110" mass="12077">MNHNENDPATTPSAVVPREDFPLRLEFEDTGGLNVMRDAGLEIVDLVDGRGMLVVHYRHQRTPVAGEGREASCAEMHGRDVWALVREAACAEAKETVLRILRARKAGGAQ</sequence>
<comment type="caution">
    <text evidence="1">The sequence shown here is derived from an EMBL/GenBank/DDBJ whole genome shotgun (WGS) entry which is preliminary data.</text>
</comment>
<organism evidence="1 2">
    <name type="scientific">Tianweitania sediminis</name>
    <dbReference type="NCBI Taxonomy" id="1502156"/>
    <lineage>
        <taxon>Bacteria</taxon>
        <taxon>Pseudomonadati</taxon>
        <taxon>Pseudomonadota</taxon>
        <taxon>Alphaproteobacteria</taxon>
        <taxon>Hyphomicrobiales</taxon>
        <taxon>Phyllobacteriaceae</taxon>
        <taxon>Tianweitania</taxon>
    </lineage>
</organism>